<name>A0A3M7PLR5_BRAPC</name>
<evidence type="ECO:0000313" key="3">
    <source>
        <dbReference type="Proteomes" id="UP000276133"/>
    </source>
</evidence>
<feature type="compositionally biased region" description="Low complexity" evidence="1">
    <location>
        <begin position="100"/>
        <end position="111"/>
    </location>
</feature>
<dbReference type="Proteomes" id="UP000276133">
    <property type="component" value="Unassembled WGS sequence"/>
</dbReference>
<accession>A0A3M7PLR5</accession>
<sequence length="125" mass="14360">MKQEYDERMRVRELKIEVGERVLDKTKQEVRPKMGPTAIYSHSQERHNGYSQSRMAYDSEIPSSKVQVSLAPLEDPPRDQTQTTQTEVQMIQVATQPQITYKQTQTSTPTTIDIPAQRKAGRPTK</sequence>
<reference evidence="2 3" key="1">
    <citation type="journal article" date="2018" name="Sci. Rep.">
        <title>Genomic signatures of local adaptation to the degree of environmental predictability in rotifers.</title>
        <authorList>
            <person name="Franch-Gras L."/>
            <person name="Hahn C."/>
            <person name="Garcia-Roger E.M."/>
            <person name="Carmona M.J."/>
            <person name="Serra M."/>
            <person name="Gomez A."/>
        </authorList>
    </citation>
    <scope>NUCLEOTIDE SEQUENCE [LARGE SCALE GENOMIC DNA]</scope>
    <source>
        <strain evidence="2">HYR1</strain>
    </source>
</reference>
<comment type="caution">
    <text evidence="2">The sequence shown here is derived from an EMBL/GenBank/DDBJ whole genome shotgun (WGS) entry which is preliminary data.</text>
</comment>
<feature type="region of interest" description="Disordered" evidence="1">
    <location>
        <begin position="100"/>
        <end position="125"/>
    </location>
</feature>
<keyword evidence="3" id="KW-1185">Reference proteome</keyword>
<organism evidence="2 3">
    <name type="scientific">Brachionus plicatilis</name>
    <name type="common">Marine rotifer</name>
    <name type="synonym">Brachionus muelleri</name>
    <dbReference type="NCBI Taxonomy" id="10195"/>
    <lineage>
        <taxon>Eukaryota</taxon>
        <taxon>Metazoa</taxon>
        <taxon>Spiralia</taxon>
        <taxon>Gnathifera</taxon>
        <taxon>Rotifera</taxon>
        <taxon>Eurotatoria</taxon>
        <taxon>Monogononta</taxon>
        <taxon>Pseudotrocha</taxon>
        <taxon>Ploima</taxon>
        <taxon>Brachionidae</taxon>
        <taxon>Brachionus</taxon>
    </lineage>
</organism>
<evidence type="ECO:0000256" key="1">
    <source>
        <dbReference type="SAM" id="MobiDB-lite"/>
    </source>
</evidence>
<dbReference type="EMBL" id="REGN01010120">
    <property type="protein sequence ID" value="RMZ99660.1"/>
    <property type="molecule type" value="Genomic_DNA"/>
</dbReference>
<evidence type="ECO:0000313" key="2">
    <source>
        <dbReference type="EMBL" id="RMZ99660.1"/>
    </source>
</evidence>
<gene>
    <name evidence="2" type="ORF">BpHYR1_003292</name>
</gene>
<dbReference type="AlphaFoldDB" id="A0A3M7PLR5"/>
<proteinExistence type="predicted"/>
<feature type="region of interest" description="Disordered" evidence="1">
    <location>
        <begin position="32"/>
        <end position="51"/>
    </location>
</feature>
<protein>
    <submittedName>
        <fullName evidence="2">Uncharacterized protein</fullName>
    </submittedName>
</protein>